<feature type="domain" description="Phytase-like" evidence="2">
    <location>
        <begin position="43"/>
        <end position="350"/>
    </location>
</feature>
<protein>
    <recommendedName>
        <fullName evidence="2">Phytase-like domain-containing protein</fullName>
    </recommendedName>
</protein>
<evidence type="ECO:0000313" key="4">
    <source>
        <dbReference type="Proteomes" id="UP000540787"/>
    </source>
</evidence>
<evidence type="ECO:0000256" key="1">
    <source>
        <dbReference type="SAM" id="SignalP"/>
    </source>
</evidence>
<dbReference type="EMBL" id="JACHBX010000001">
    <property type="protein sequence ID" value="MBB6133442.1"/>
    <property type="molecule type" value="Genomic_DNA"/>
</dbReference>
<keyword evidence="1" id="KW-0732">Signal</keyword>
<feature type="chain" id="PRO_5030859458" description="Phytase-like domain-containing protein" evidence="1">
    <location>
        <begin position="24"/>
        <end position="369"/>
    </location>
</feature>
<accession>A0A7W9WZ52</accession>
<comment type="caution">
    <text evidence="3">The sequence shown here is derived from an EMBL/GenBank/DDBJ whole genome shotgun (WGS) entry which is preliminary data.</text>
</comment>
<dbReference type="PROSITE" id="PS51257">
    <property type="entry name" value="PROKAR_LIPOPROTEIN"/>
    <property type="match status" value="1"/>
</dbReference>
<name>A0A7W9WZ52_9BURK</name>
<dbReference type="PANTHER" id="PTHR37957:SF1">
    <property type="entry name" value="PHYTASE-LIKE DOMAIN-CONTAINING PROTEIN"/>
    <property type="match status" value="1"/>
</dbReference>
<sequence>MTFIRRLFAISAALLLVACSTHSPNLRLIGTAQLAGDMRVGETRVGGLSGIDYDSVTRQWLIISDDRGVHGPTRFYRARIDYDTQRVAGVQITGMQPLVQAGGAPYARRGEPGQVADLETLRIDPLERSLWFAGEGDRAARSPMLLARTGMDGAPLGAPPFPPALQIQPDEEAGGRSNAGPEGLSFSADGHHLWLAMEGALIQDGQASAPGEGALTRLSLLDRQGRILAQYAYRLEPVLPPGRPGGYSENGIAEILAIGPRRLLVIERAGRQTAQDFTFDVRLYDVDLQGATMLDPDAPIAAGVRPAVKRQLLGNAQLPAAWSDNYEAMAWGPRLANGHRSLVIASDNNFRDGPSRFLVFDAGADSTWR</sequence>
<dbReference type="AlphaFoldDB" id="A0A7W9WZ52"/>
<dbReference type="RefSeq" id="WP_183552869.1">
    <property type="nucleotide sequence ID" value="NZ_JACHBX010000001.1"/>
</dbReference>
<reference evidence="3 4" key="1">
    <citation type="submission" date="2020-08" db="EMBL/GenBank/DDBJ databases">
        <title>The Agave Microbiome: Exploring the role of microbial communities in plant adaptations to desert environments.</title>
        <authorList>
            <person name="Partida-Martinez L.P."/>
        </authorList>
    </citation>
    <scope>NUCLEOTIDE SEQUENCE [LARGE SCALE GENOMIC DNA]</scope>
    <source>
        <strain evidence="3 4">AT3.2</strain>
    </source>
</reference>
<evidence type="ECO:0000313" key="3">
    <source>
        <dbReference type="EMBL" id="MBB6133442.1"/>
    </source>
</evidence>
<organism evidence="3 4">
    <name type="scientific">Massilia aurea</name>
    <dbReference type="NCBI Taxonomy" id="373040"/>
    <lineage>
        <taxon>Bacteria</taxon>
        <taxon>Pseudomonadati</taxon>
        <taxon>Pseudomonadota</taxon>
        <taxon>Betaproteobacteria</taxon>
        <taxon>Burkholderiales</taxon>
        <taxon>Oxalobacteraceae</taxon>
        <taxon>Telluria group</taxon>
        <taxon>Massilia</taxon>
    </lineage>
</organism>
<dbReference type="PANTHER" id="PTHR37957">
    <property type="entry name" value="BLR7070 PROTEIN"/>
    <property type="match status" value="1"/>
</dbReference>
<keyword evidence="4" id="KW-1185">Reference proteome</keyword>
<gene>
    <name evidence="3" type="ORF">HD842_001553</name>
</gene>
<evidence type="ECO:0000259" key="2">
    <source>
        <dbReference type="Pfam" id="PF13449"/>
    </source>
</evidence>
<dbReference type="Proteomes" id="UP000540787">
    <property type="component" value="Unassembled WGS sequence"/>
</dbReference>
<dbReference type="InterPro" id="IPR027372">
    <property type="entry name" value="Phytase-like_dom"/>
</dbReference>
<dbReference type="Pfam" id="PF13449">
    <property type="entry name" value="Phytase-like"/>
    <property type="match status" value="1"/>
</dbReference>
<feature type="signal peptide" evidence="1">
    <location>
        <begin position="1"/>
        <end position="23"/>
    </location>
</feature>
<proteinExistence type="predicted"/>